<organism evidence="1 2">
    <name type="scientific">Anaerocolumna cellulosilytica</name>
    <dbReference type="NCBI Taxonomy" id="433286"/>
    <lineage>
        <taxon>Bacteria</taxon>
        <taxon>Bacillati</taxon>
        <taxon>Bacillota</taxon>
        <taxon>Clostridia</taxon>
        <taxon>Lachnospirales</taxon>
        <taxon>Lachnospiraceae</taxon>
        <taxon>Anaerocolumna</taxon>
    </lineage>
</organism>
<proteinExistence type="predicted"/>
<gene>
    <name evidence="1" type="ORF">acsn021_36880</name>
</gene>
<sequence>MNELLLIDMLSELNPELLQDNYMERDLKGGVFSFLKKLFSLKKTTEQSEETFMQEESSEASELIYSDYSYKEEQPMEAITNELKECESKTSGFGFSIHIFQKKINIFVKIVSGITATLVLVIGILLFFITKNKGSFLLKRNKAALN</sequence>
<name>A0A6S6R433_9FIRM</name>
<reference evidence="1 2" key="1">
    <citation type="journal article" date="2016" name="Int. J. Syst. Evol. Microbiol.">
        <title>Descriptions of Anaerotaenia torta gen. nov., sp. nov. and Anaerocolumna cellulosilytica gen. nov., sp. nov. isolated from a methanogenic reactor of cattle waste.</title>
        <authorList>
            <person name="Uek A."/>
            <person name="Ohtaki Y."/>
            <person name="Kaku N."/>
            <person name="Ueki K."/>
        </authorList>
    </citation>
    <scope>NUCLEOTIDE SEQUENCE [LARGE SCALE GENOMIC DNA]</scope>
    <source>
        <strain evidence="1 2">SN021</strain>
    </source>
</reference>
<accession>A0A6S6R433</accession>
<protein>
    <submittedName>
        <fullName evidence="1">Uncharacterized protein</fullName>
    </submittedName>
</protein>
<dbReference type="Proteomes" id="UP000515561">
    <property type="component" value="Chromosome"/>
</dbReference>
<evidence type="ECO:0000313" key="1">
    <source>
        <dbReference type="EMBL" id="BCJ96119.1"/>
    </source>
</evidence>
<keyword evidence="2" id="KW-1185">Reference proteome</keyword>
<evidence type="ECO:0000313" key="2">
    <source>
        <dbReference type="Proteomes" id="UP000515561"/>
    </source>
</evidence>
<dbReference type="RefSeq" id="WP_184091711.1">
    <property type="nucleotide sequence ID" value="NZ_AP023367.1"/>
</dbReference>
<dbReference type="AlphaFoldDB" id="A0A6S6R433"/>
<dbReference type="EMBL" id="AP023367">
    <property type="protein sequence ID" value="BCJ96119.1"/>
    <property type="molecule type" value="Genomic_DNA"/>
</dbReference>
<dbReference type="KEGG" id="acel:acsn021_36880"/>